<proteinExistence type="predicted"/>
<evidence type="ECO:0000313" key="2">
    <source>
        <dbReference type="Proteomes" id="UP000245639"/>
    </source>
</evidence>
<name>A0A2U1EXB3_9PSEU</name>
<evidence type="ECO:0008006" key="3">
    <source>
        <dbReference type="Google" id="ProtNLM"/>
    </source>
</evidence>
<accession>A0A2U1EXB3</accession>
<dbReference type="Gene3D" id="3.10.20.30">
    <property type="match status" value="1"/>
</dbReference>
<dbReference type="RefSeq" id="WP_116710557.1">
    <property type="nucleotide sequence ID" value="NZ_QEKW01000017.1"/>
</dbReference>
<evidence type="ECO:0000313" key="1">
    <source>
        <dbReference type="EMBL" id="PVZ04562.1"/>
    </source>
</evidence>
<dbReference type="CDD" id="cd17040">
    <property type="entry name" value="Ubl_MoaD_like"/>
    <property type="match status" value="1"/>
</dbReference>
<keyword evidence="2" id="KW-1185">Reference proteome</keyword>
<dbReference type="AlphaFoldDB" id="A0A2U1EXB3"/>
<gene>
    <name evidence="1" type="ORF">C8D89_11715</name>
</gene>
<organism evidence="1 2">
    <name type="scientific">Actinomycetospora cinnamomea</name>
    <dbReference type="NCBI Taxonomy" id="663609"/>
    <lineage>
        <taxon>Bacteria</taxon>
        <taxon>Bacillati</taxon>
        <taxon>Actinomycetota</taxon>
        <taxon>Actinomycetes</taxon>
        <taxon>Pseudonocardiales</taxon>
        <taxon>Pseudonocardiaceae</taxon>
        <taxon>Actinomycetospora</taxon>
    </lineage>
</organism>
<dbReference type="InterPro" id="IPR012675">
    <property type="entry name" value="Beta-grasp_dom_sf"/>
</dbReference>
<reference evidence="1 2" key="1">
    <citation type="submission" date="2018-04" db="EMBL/GenBank/DDBJ databases">
        <title>Genomic Encyclopedia of Type Strains, Phase IV (KMG-IV): sequencing the most valuable type-strain genomes for metagenomic binning, comparative biology and taxonomic classification.</title>
        <authorList>
            <person name="Goeker M."/>
        </authorList>
    </citation>
    <scope>NUCLEOTIDE SEQUENCE [LARGE SCALE GENOMIC DNA]</scope>
    <source>
        <strain evidence="1 2">DSM 45771</strain>
    </source>
</reference>
<dbReference type="EMBL" id="QEKW01000017">
    <property type="protein sequence ID" value="PVZ04562.1"/>
    <property type="molecule type" value="Genomic_DNA"/>
</dbReference>
<sequence length="104" mass="11517">MTPPTGTVRVTLPQHLRRLARIDGEVRLDPAEPVTLATVLDALEARHPVLRGAVRDHDTHRRRPFVRFFARREDLSHLAPDEPLPAEVATGREPLHVIGAMAGG</sequence>
<dbReference type="OrthoDB" id="121049at2"/>
<comment type="caution">
    <text evidence="1">The sequence shown here is derived from an EMBL/GenBank/DDBJ whole genome shotgun (WGS) entry which is preliminary data.</text>
</comment>
<protein>
    <recommendedName>
        <fullName evidence="3">MoaD/ThiS family protein</fullName>
    </recommendedName>
</protein>
<dbReference type="Proteomes" id="UP000245639">
    <property type="component" value="Unassembled WGS sequence"/>
</dbReference>